<feature type="chain" id="PRO_5008884492" description="Tetratricopeptide repeat protein" evidence="1">
    <location>
        <begin position="31"/>
        <end position="417"/>
    </location>
</feature>
<keyword evidence="3" id="KW-1185">Reference proteome</keyword>
<feature type="signal peptide" evidence="1">
    <location>
        <begin position="1"/>
        <end position="30"/>
    </location>
</feature>
<keyword evidence="1" id="KW-0732">Signal</keyword>
<organism evidence="2 3">
    <name type="scientific">Paraurantiacibacter namhicola</name>
    <dbReference type="NCBI Taxonomy" id="645517"/>
    <lineage>
        <taxon>Bacteria</taxon>
        <taxon>Pseudomonadati</taxon>
        <taxon>Pseudomonadota</taxon>
        <taxon>Alphaproteobacteria</taxon>
        <taxon>Sphingomonadales</taxon>
        <taxon>Erythrobacteraceae</taxon>
        <taxon>Paraurantiacibacter</taxon>
    </lineage>
</organism>
<dbReference type="EMBL" id="CP016545">
    <property type="protein sequence ID" value="ANU08032.1"/>
    <property type="molecule type" value="Genomic_DNA"/>
</dbReference>
<reference evidence="2 3" key="1">
    <citation type="submission" date="2016-07" db="EMBL/GenBank/DDBJ databases">
        <title>Complete genome sequence of Altererythrobacter namhicola JCM 16345T, containing esterase-encoding genes.</title>
        <authorList>
            <person name="Cheng H."/>
            <person name="Wu Y.-H."/>
            <person name="Jian S.-L."/>
            <person name="Huo Y.-Y."/>
            <person name="Wang C.-S."/>
            <person name="Xu X.-W."/>
        </authorList>
    </citation>
    <scope>NUCLEOTIDE SEQUENCE [LARGE SCALE GENOMIC DNA]</scope>
    <source>
        <strain evidence="2 3">JCM 16345</strain>
    </source>
</reference>
<dbReference type="OrthoDB" id="7325958at2"/>
<name>A0A1C7D9I9_9SPHN</name>
<evidence type="ECO:0008006" key="4">
    <source>
        <dbReference type="Google" id="ProtNLM"/>
    </source>
</evidence>
<evidence type="ECO:0000313" key="3">
    <source>
        <dbReference type="Proteomes" id="UP000092698"/>
    </source>
</evidence>
<dbReference type="Proteomes" id="UP000092698">
    <property type="component" value="Chromosome"/>
</dbReference>
<dbReference type="InterPro" id="IPR011990">
    <property type="entry name" value="TPR-like_helical_dom_sf"/>
</dbReference>
<dbReference type="KEGG" id="anh:A6F65_01735"/>
<sequence length="417" mass="45139">MLRNPLRARKSGFVSGIAMAMALASGAVVATAVTPVEAHAQEYSKKFKEAYGAAAEMTTGETPNWEGVRTALPALLALITNEDERFAVGQLSLQAGNALSDRALQRQGLELSLESGKVPAERLGLFNWFAGNLAYQDNEFAMARTYFQAASAAGYTENDPTGLIAESYFKENDISGGLNFLKGAATTRMAEGLPVDEAWLLRGLKLSYENELPDQALDFATMLISQNPTEQNWLYGVQVVNATNSFEPQAQLDLLRLQRKTGALKERYEYVEYVESADPRKMGGEVMAVLDEGVAAGIISTGDTVYTDNYNLAKTRSAADAREVAGLVAEARSSSTGVTAQGVGDTFYSLGSYAEAEDMYNVALEKGVRDRQMVVTRLGIAQAMQGKLDLARSTFAEIAGPRVPIARLWMAWIDSQS</sequence>
<dbReference type="AlphaFoldDB" id="A0A1C7D9I9"/>
<evidence type="ECO:0000313" key="2">
    <source>
        <dbReference type="EMBL" id="ANU08032.1"/>
    </source>
</evidence>
<dbReference type="Gene3D" id="1.25.40.10">
    <property type="entry name" value="Tetratricopeptide repeat domain"/>
    <property type="match status" value="1"/>
</dbReference>
<protein>
    <recommendedName>
        <fullName evidence="4">Tetratricopeptide repeat protein</fullName>
    </recommendedName>
</protein>
<gene>
    <name evidence="2" type="ORF">A6F65_01735</name>
</gene>
<proteinExistence type="predicted"/>
<evidence type="ECO:0000256" key="1">
    <source>
        <dbReference type="SAM" id="SignalP"/>
    </source>
</evidence>
<dbReference type="SUPFAM" id="SSF48452">
    <property type="entry name" value="TPR-like"/>
    <property type="match status" value="1"/>
</dbReference>
<accession>A0A1C7D9I9</accession>
<dbReference type="RefSeq" id="WP_157093100.1">
    <property type="nucleotide sequence ID" value="NZ_CP016545.1"/>
</dbReference>
<dbReference type="STRING" id="645517.A6F65_01735"/>